<protein>
    <recommendedName>
        <fullName evidence="1">RNA helicase</fullName>
        <ecNumber evidence="1">3.6.4.13</ecNumber>
    </recommendedName>
</protein>
<dbReference type="SMART" id="SM00490">
    <property type="entry name" value="HELICc"/>
    <property type="match status" value="1"/>
</dbReference>
<gene>
    <name evidence="13" type="ORF">RN001_001597</name>
</gene>
<keyword evidence="2 8" id="KW-0547">Nucleotide-binding</keyword>
<evidence type="ECO:0000256" key="4">
    <source>
        <dbReference type="ARBA" id="ARBA00022806"/>
    </source>
</evidence>
<reference evidence="14" key="1">
    <citation type="submission" date="2023-01" db="EMBL/GenBank/DDBJ databases">
        <title>Key to firefly adult light organ development and bioluminescence: homeobox transcription factors regulate luciferase expression and transportation to peroxisome.</title>
        <authorList>
            <person name="Fu X."/>
        </authorList>
    </citation>
    <scope>NUCLEOTIDE SEQUENCE [LARGE SCALE GENOMIC DNA]</scope>
</reference>
<feature type="region of interest" description="Disordered" evidence="9">
    <location>
        <begin position="700"/>
        <end position="740"/>
    </location>
</feature>
<dbReference type="PROSITE" id="PS51192">
    <property type="entry name" value="HELICASE_ATP_BIND_1"/>
    <property type="match status" value="1"/>
</dbReference>
<feature type="compositionally biased region" description="Basic and acidic residues" evidence="9">
    <location>
        <begin position="262"/>
        <end position="279"/>
    </location>
</feature>
<evidence type="ECO:0000256" key="9">
    <source>
        <dbReference type="SAM" id="MobiDB-lite"/>
    </source>
</evidence>
<evidence type="ECO:0000259" key="12">
    <source>
        <dbReference type="PROSITE" id="PS51195"/>
    </source>
</evidence>
<evidence type="ECO:0000256" key="1">
    <source>
        <dbReference type="ARBA" id="ARBA00012552"/>
    </source>
</evidence>
<dbReference type="InterPro" id="IPR027417">
    <property type="entry name" value="P-loop_NTPase"/>
</dbReference>
<evidence type="ECO:0000256" key="7">
    <source>
        <dbReference type="PROSITE-ProRule" id="PRU00552"/>
    </source>
</evidence>
<dbReference type="FunFam" id="3.40.50.300:FF:000397">
    <property type="entry name" value="Probable ATP-dependent RNA helicase DDX4"/>
    <property type="match status" value="1"/>
</dbReference>
<dbReference type="PROSITE" id="PS51194">
    <property type="entry name" value="HELICASE_CTER"/>
    <property type="match status" value="1"/>
</dbReference>
<dbReference type="Pfam" id="PF00270">
    <property type="entry name" value="DEAD"/>
    <property type="match status" value="1"/>
</dbReference>
<keyword evidence="5 8" id="KW-0067">ATP-binding</keyword>
<dbReference type="SMART" id="SM00487">
    <property type="entry name" value="DEXDc"/>
    <property type="match status" value="1"/>
</dbReference>
<dbReference type="InterPro" id="IPR014001">
    <property type="entry name" value="Helicase_ATP-bd"/>
</dbReference>
<dbReference type="Proteomes" id="UP001353858">
    <property type="component" value="Unassembled WGS sequence"/>
</dbReference>
<evidence type="ECO:0000256" key="5">
    <source>
        <dbReference type="ARBA" id="ARBA00022840"/>
    </source>
</evidence>
<proteinExistence type="inferred from homology"/>
<name>A0AAN7PLD3_9COLE</name>
<dbReference type="GO" id="GO:0016787">
    <property type="term" value="F:hydrolase activity"/>
    <property type="evidence" value="ECO:0007669"/>
    <property type="project" value="UniProtKB-KW"/>
</dbReference>
<dbReference type="GO" id="GO:0031047">
    <property type="term" value="P:regulatory ncRNA-mediated gene silencing"/>
    <property type="evidence" value="ECO:0007669"/>
    <property type="project" value="UniProtKB-ARBA"/>
</dbReference>
<evidence type="ECO:0000313" key="14">
    <source>
        <dbReference type="Proteomes" id="UP001353858"/>
    </source>
</evidence>
<comment type="catalytic activity">
    <reaction evidence="6">
        <text>ATP + H2O = ADP + phosphate + H(+)</text>
        <dbReference type="Rhea" id="RHEA:13065"/>
        <dbReference type="ChEBI" id="CHEBI:15377"/>
        <dbReference type="ChEBI" id="CHEBI:15378"/>
        <dbReference type="ChEBI" id="CHEBI:30616"/>
        <dbReference type="ChEBI" id="CHEBI:43474"/>
        <dbReference type="ChEBI" id="CHEBI:456216"/>
        <dbReference type="EC" id="3.6.4.13"/>
    </reaction>
</comment>
<dbReference type="Pfam" id="PF00271">
    <property type="entry name" value="Helicase_C"/>
    <property type="match status" value="1"/>
</dbReference>
<dbReference type="Gene3D" id="3.40.50.300">
    <property type="entry name" value="P-loop containing nucleotide triphosphate hydrolases"/>
    <property type="match status" value="2"/>
</dbReference>
<feature type="domain" description="DEAD-box RNA helicase Q" evidence="12">
    <location>
        <begin position="323"/>
        <end position="351"/>
    </location>
</feature>
<dbReference type="GO" id="GO:0005524">
    <property type="term" value="F:ATP binding"/>
    <property type="evidence" value="ECO:0007669"/>
    <property type="project" value="UniProtKB-KW"/>
</dbReference>
<sequence length="740" mass="81011">MENFPLGNIQDLHATENKLRTGKNYKSQLNAHFKKVGGYKPDELVKILLKKTVSNMLASKFSCTDGRCHALFATIYLIPLIPFNLNLRRNIAGKICRIKIHNLLVTWMMIGMNQQPTHFLRKNSILLRTEGERHSSFANKGRGGGFHKSDGFDNVFESNGNDDGGWGDSESRPRRGGRGGGMRGGRGRGGRGGARGGGGHGGDGDSWGNNRDSDDTWGGGNKEDGWGDGDNDGNGNSHERGRGRGGRGGRGRGGRGGGSGDGGKRDENEENGEPPKREIYVPPEPTMDEDELFNSGISSGINFIKYDDIEVRVSGENIPKAISSFETSGLRPLLLDNIKKSGYTKPTPIQKNAIPIVMSGRDVMACAQTGSGKTAAFLLPIIHCLLAEPSELIYDGECSQPQAIIVSPTRELCIQIFEEARKFSFNSAIKVAKAYGGTSVGYQRKHVSDGCHILVATPGRMHDFVKRGSISFASTRFVVLDEADRMLDMGFLSSMEEMLSHTTMVPTGDRRTLMFSATFPEEIQHLASKFLDNYIFVAIGIVGSACSDVEQVFHQVDKFKKRNKLVEILQEGSDRTLVFVETKRNADFLATYLSENDFQTTSIHGDRLQREREQALADFKRGSRNILVATAVAARGLDIKNVKHVINYDLPKSIDEYVHRIGRTGRVGNRGKATSFYDESQDGAIAGDLSRILKQAGQPVPDWLGRGGGGSYSSSAFGGKDVRADDFAQSKPVEVDEEEW</sequence>
<dbReference type="InterPro" id="IPR001650">
    <property type="entry name" value="Helicase_C-like"/>
</dbReference>
<dbReference type="GO" id="GO:0003676">
    <property type="term" value="F:nucleic acid binding"/>
    <property type="evidence" value="ECO:0007669"/>
    <property type="project" value="InterPro"/>
</dbReference>
<dbReference type="EMBL" id="JARPUR010000001">
    <property type="protein sequence ID" value="KAK4885326.1"/>
    <property type="molecule type" value="Genomic_DNA"/>
</dbReference>
<feature type="short sequence motif" description="Q motif" evidence="7">
    <location>
        <begin position="323"/>
        <end position="351"/>
    </location>
</feature>
<dbReference type="PROSITE" id="PS00039">
    <property type="entry name" value="DEAD_ATP_HELICASE"/>
    <property type="match status" value="1"/>
</dbReference>
<dbReference type="AlphaFoldDB" id="A0AAN7PLD3"/>
<evidence type="ECO:0000313" key="13">
    <source>
        <dbReference type="EMBL" id="KAK4885326.1"/>
    </source>
</evidence>
<dbReference type="EC" id="3.6.4.13" evidence="1"/>
<organism evidence="13 14">
    <name type="scientific">Aquatica leii</name>
    <dbReference type="NCBI Taxonomy" id="1421715"/>
    <lineage>
        <taxon>Eukaryota</taxon>
        <taxon>Metazoa</taxon>
        <taxon>Ecdysozoa</taxon>
        <taxon>Arthropoda</taxon>
        <taxon>Hexapoda</taxon>
        <taxon>Insecta</taxon>
        <taxon>Pterygota</taxon>
        <taxon>Neoptera</taxon>
        <taxon>Endopterygota</taxon>
        <taxon>Coleoptera</taxon>
        <taxon>Polyphaga</taxon>
        <taxon>Elateriformia</taxon>
        <taxon>Elateroidea</taxon>
        <taxon>Lampyridae</taxon>
        <taxon>Luciolinae</taxon>
        <taxon>Aquatica</taxon>
    </lineage>
</organism>
<accession>A0AAN7PLD3</accession>
<dbReference type="InterPro" id="IPR000629">
    <property type="entry name" value="RNA-helicase_DEAD-box_CS"/>
</dbReference>
<evidence type="ECO:0000256" key="6">
    <source>
        <dbReference type="ARBA" id="ARBA00047984"/>
    </source>
</evidence>
<keyword evidence="4 8" id="KW-0347">Helicase</keyword>
<dbReference type="FunFam" id="3.40.50.300:FF:000008">
    <property type="entry name" value="ATP-dependent RNA helicase RhlB"/>
    <property type="match status" value="1"/>
</dbReference>
<evidence type="ECO:0000256" key="3">
    <source>
        <dbReference type="ARBA" id="ARBA00022801"/>
    </source>
</evidence>
<feature type="region of interest" description="Disordered" evidence="9">
    <location>
        <begin position="136"/>
        <end position="285"/>
    </location>
</feature>
<dbReference type="CDD" id="cd18787">
    <property type="entry name" value="SF2_C_DEAD"/>
    <property type="match status" value="1"/>
</dbReference>
<keyword evidence="3 8" id="KW-0378">Hydrolase</keyword>
<comment type="caution">
    <text evidence="13">The sequence shown here is derived from an EMBL/GenBank/DDBJ whole genome shotgun (WGS) entry which is preliminary data.</text>
</comment>
<dbReference type="PANTHER" id="PTHR47958">
    <property type="entry name" value="ATP-DEPENDENT RNA HELICASE DBP3"/>
    <property type="match status" value="1"/>
</dbReference>
<feature type="compositionally biased region" description="Basic residues" evidence="9">
    <location>
        <begin position="243"/>
        <end position="253"/>
    </location>
</feature>
<evidence type="ECO:0000259" key="10">
    <source>
        <dbReference type="PROSITE" id="PS51192"/>
    </source>
</evidence>
<feature type="compositionally biased region" description="Gly residues" evidence="9">
    <location>
        <begin position="190"/>
        <end position="205"/>
    </location>
</feature>
<keyword evidence="14" id="KW-1185">Reference proteome</keyword>
<dbReference type="PROSITE" id="PS51195">
    <property type="entry name" value="Q_MOTIF"/>
    <property type="match status" value="1"/>
</dbReference>
<evidence type="ECO:0000256" key="8">
    <source>
        <dbReference type="RuleBase" id="RU000492"/>
    </source>
</evidence>
<dbReference type="SUPFAM" id="SSF52540">
    <property type="entry name" value="P-loop containing nucleoside triphosphate hydrolases"/>
    <property type="match status" value="2"/>
</dbReference>
<comment type="similarity">
    <text evidence="8">Belongs to the DEAD box helicase family.</text>
</comment>
<dbReference type="GO" id="GO:0003724">
    <property type="term" value="F:RNA helicase activity"/>
    <property type="evidence" value="ECO:0007669"/>
    <property type="project" value="UniProtKB-EC"/>
</dbReference>
<dbReference type="InterPro" id="IPR014014">
    <property type="entry name" value="RNA_helicase_DEAD_Q_motif"/>
</dbReference>
<feature type="domain" description="Helicase C-terminal" evidence="11">
    <location>
        <begin position="561"/>
        <end position="708"/>
    </location>
</feature>
<evidence type="ECO:0000259" key="11">
    <source>
        <dbReference type="PROSITE" id="PS51194"/>
    </source>
</evidence>
<dbReference type="InterPro" id="IPR011545">
    <property type="entry name" value="DEAD/DEAH_box_helicase_dom"/>
</dbReference>
<evidence type="ECO:0000256" key="2">
    <source>
        <dbReference type="ARBA" id="ARBA00022741"/>
    </source>
</evidence>
<feature type="domain" description="Helicase ATP-binding" evidence="10">
    <location>
        <begin position="354"/>
        <end position="537"/>
    </location>
</feature>